<dbReference type="PANTHER" id="PTHR43179">
    <property type="entry name" value="RHAMNOSYLTRANSFERASE WBBL"/>
    <property type="match status" value="1"/>
</dbReference>
<proteinExistence type="predicted"/>
<dbReference type="Pfam" id="PF00535">
    <property type="entry name" value="Glycos_transf_2"/>
    <property type="match status" value="2"/>
</dbReference>
<dbReference type="Gene3D" id="3.90.550.10">
    <property type="entry name" value="Spore Coat Polysaccharide Biosynthesis Protein SpsA, Chain A"/>
    <property type="match status" value="2"/>
</dbReference>
<evidence type="ECO:0000313" key="3">
    <source>
        <dbReference type="Proteomes" id="UP000187148"/>
    </source>
</evidence>
<evidence type="ECO:0000313" key="2">
    <source>
        <dbReference type="EMBL" id="APZ07070.1"/>
    </source>
</evidence>
<dbReference type="Gene3D" id="3.40.50.2000">
    <property type="entry name" value="Glycogen Phosphorylase B"/>
    <property type="match status" value="1"/>
</dbReference>
<reference evidence="2 3" key="1">
    <citation type="submission" date="2017-01" db="EMBL/GenBank/DDBJ databases">
        <authorList>
            <person name="Cao J.-M."/>
        </authorList>
    </citation>
    <scope>NUCLEOTIDE SEQUENCE [LARGE SCALE GENOMIC DNA]</scope>
    <source>
        <strain evidence="2 3">888-76</strain>
    </source>
</reference>
<protein>
    <recommendedName>
        <fullName evidence="1">Glycosyltransferase 2-like domain-containing protein</fullName>
    </recommendedName>
</protein>
<accession>A0A807LM10</accession>
<dbReference type="EMBL" id="CP019445">
    <property type="protein sequence ID" value="APZ07070.1"/>
    <property type="molecule type" value="Genomic_DNA"/>
</dbReference>
<gene>
    <name evidence="2" type="ORF">BWI95_19485</name>
</gene>
<dbReference type="CDD" id="cd04186">
    <property type="entry name" value="GT_2_like_c"/>
    <property type="match status" value="1"/>
</dbReference>
<dbReference type="Proteomes" id="UP000187148">
    <property type="component" value="Chromosome"/>
</dbReference>
<dbReference type="RefSeq" id="WP_076770085.1">
    <property type="nucleotide sequence ID" value="NZ_CP019445.1"/>
</dbReference>
<dbReference type="KEGG" id="kco:BWI95_19485"/>
<dbReference type="SUPFAM" id="SSF53448">
    <property type="entry name" value="Nucleotide-diphospho-sugar transferases"/>
    <property type="match status" value="3"/>
</dbReference>
<keyword evidence="3" id="KW-1185">Reference proteome</keyword>
<sequence length="1189" mass="134140">MNEHALVSITIPAYNPEFFETALLSALHQSWPNCEIIICDDSRDDTIRTLTERYAGHSTVPIRYFKNEPALREVNNVRRCIREAQGKYIKFLYDDDIIYKECVTRLVDAIESSPANRLASSRRTRIDEEGKPLVDINATAFPFGCDVAIDGADLVAFFADYQVNFIGEPSAVLCYREDALAFGEELFNLGGEPMPFLVDVALYVKLLRLGNLAFIAEPLAAFRVSENQSSKRANDEKYREMINRTYTRFPQIIREQGWYKGTKEENCIVKVAPLNAPEQVQQENLIHGMLHATHLSSRHYQSYQIQQWLQQRTLPAQHRVYVDAYATARNIAQTLTVFILHADRDPAATQRTFDSINGYTGYGLTLEAVTVGETALHCAPDTIAIVAAQAQTVQYINAFLSDSATDWVLFLEAGETLLSSGMLMFDLALGDAEQCDALYGDELYQQEGDIHSTAFRPDFNLDLLLSYPAEMARHWLFRTRTLHELGGFNPHYVQAWQFEYIVRLIEQKGMGFAGHLPEPFLLGHLPEILTRAEEANILTHHLRQRGYPQGEVAVTGEGLYALRYHHQEQPLVSIIIPTKDQLRILSACVTTLLEKTRYRNYELLIVDNNSETVEALQWLEGISSIDPERIRVLRYPHPFNYSAINNMAAREARGDYLVLLNNDTAIINPDWLDNLLNHGLRPEVGITGAKLLYPDGKIQHAGVVLGLRGPADHPYIGSENDRSGYMNRLRVDQNYNVVTAACLLIRKAVYEQVGGLDETQFTVSYNDVDLCLKVREAGYLTVWTPHALVMHEGSVSQTHVDKTVQEKKRQRFMAEQDAMYRKWLPIIANDPAYNPNLSQDGAGFQFEVDRYNSWQPLHWKPIPRLVSFPLRSLPESQQRLDTPLSLMHEVGLVEGQINYHASTYADLARFAPDTLIVHRQVSDGTQEWLRRLPQGESLFKVFDLDGWLPAMPVNAAERSESPQALAAALRATLSHIDRLVVASEALAEQCAGLHSDIRVMPARLDPRQWSALNTLRGTGDKMRVGWIGSAADVGDLEIIHKLVGQLADRVEWVFYGYCPPSLRPLMTEYHAAVQPTYFAQKLASLNLDLALLPMADNLWNRTLSPRRVLEYGACGVPVICSDIVATGNFAAITRVGNKPKLWREAIENHLHDRPASAALGDALKAQVLAQGFWDEQTVLQQARIWLPDA</sequence>
<feature type="domain" description="Glycosyltransferase 2-like" evidence="1">
    <location>
        <begin position="8"/>
        <end position="130"/>
    </location>
</feature>
<dbReference type="GO" id="GO:0016757">
    <property type="term" value="F:glycosyltransferase activity"/>
    <property type="evidence" value="ECO:0007669"/>
    <property type="project" value="UniProtKB-KW"/>
</dbReference>
<dbReference type="InterPro" id="IPR029044">
    <property type="entry name" value="Nucleotide-diphossugar_trans"/>
</dbReference>
<evidence type="ECO:0000259" key="1">
    <source>
        <dbReference type="Pfam" id="PF00535"/>
    </source>
</evidence>
<dbReference type="AlphaFoldDB" id="A0A807LM10"/>
<dbReference type="PANTHER" id="PTHR43179:SF7">
    <property type="entry name" value="RHAMNOSYLTRANSFERASE WBBL"/>
    <property type="match status" value="1"/>
</dbReference>
<dbReference type="SUPFAM" id="SSF53756">
    <property type="entry name" value="UDP-Glycosyltransferase/glycogen phosphorylase"/>
    <property type="match status" value="1"/>
</dbReference>
<dbReference type="InterPro" id="IPR001173">
    <property type="entry name" value="Glyco_trans_2-like"/>
</dbReference>
<organism evidence="2 3">
    <name type="scientific">Kosakonia cowanii JCM 10956 = DSM 18146</name>
    <dbReference type="NCBI Taxonomy" id="1300165"/>
    <lineage>
        <taxon>Bacteria</taxon>
        <taxon>Pseudomonadati</taxon>
        <taxon>Pseudomonadota</taxon>
        <taxon>Gammaproteobacteria</taxon>
        <taxon>Enterobacterales</taxon>
        <taxon>Enterobacteriaceae</taxon>
        <taxon>Kosakonia</taxon>
    </lineage>
</organism>
<feature type="domain" description="Glycosyltransferase 2-like" evidence="1">
    <location>
        <begin position="573"/>
        <end position="753"/>
    </location>
</feature>
<name>A0A807LM10_9ENTR</name>